<dbReference type="SUPFAM" id="SSF53850">
    <property type="entry name" value="Periplasmic binding protein-like II"/>
    <property type="match status" value="1"/>
</dbReference>
<reference evidence="8" key="1">
    <citation type="journal article" date="2019" name="Int. J. Syst. Evol. Microbiol.">
        <title>The Global Catalogue of Microorganisms (GCM) 10K type strain sequencing project: providing services to taxonomists for standard genome sequencing and annotation.</title>
        <authorList>
            <consortium name="The Broad Institute Genomics Platform"/>
            <consortium name="The Broad Institute Genome Sequencing Center for Infectious Disease"/>
            <person name="Wu L."/>
            <person name="Ma J."/>
        </authorList>
    </citation>
    <scope>NUCLEOTIDE SEQUENCE [LARGE SCALE GENOMIC DNA]</scope>
    <source>
        <strain evidence="8">CGMCC 4.7330</strain>
    </source>
</reference>
<organism evidence="7 8">
    <name type="scientific">Nocardia jiangsuensis</name>
    <dbReference type="NCBI Taxonomy" id="1691563"/>
    <lineage>
        <taxon>Bacteria</taxon>
        <taxon>Bacillati</taxon>
        <taxon>Actinomycetota</taxon>
        <taxon>Actinomycetes</taxon>
        <taxon>Mycobacteriales</taxon>
        <taxon>Nocardiaceae</taxon>
        <taxon>Nocardia</taxon>
    </lineage>
</organism>
<dbReference type="InterPro" id="IPR005119">
    <property type="entry name" value="LysR_subst-bd"/>
</dbReference>
<name>A0ABV8DPS9_9NOCA</name>
<dbReference type="PROSITE" id="PS50931">
    <property type="entry name" value="HTH_LYSR"/>
    <property type="match status" value="1"/>
</dbReference>
<evidence type="ECO:0000256" key="3">
    <source>
        <dbReference type="ARBA" id="ARBA00023125"/>
    </source>
</evidence>
<dbReference type="PANTHER" id="PTHR30346">
    <property type="entry name" value="TRANSCRIPTIONAL DUAL REGULATOR HCAR-RELATED"/>
    <property type="match status" value="1"/>
</dbReference>
<dbReference type="Pfam" id="PF00126">
    <property type="entry name" value="HTH_1"/>
    <property type="match status" value="1"/>
</dbReference>
<dbReference type="Gene3D" id="1.10.10.10">
    <property type="entry name" value="Winged helix-like DNA-binding domain superfamily/Winged helix DNA-binding domain"/>
    <property type="match status" value="1"/>
</dbReference>
<dbReference type="InterPro" id="IPR036388">
    <property type="entry name" value="WH-like_DNA-bd_sf"/>
</dbReference>
<evidence type="ECO:0000259" key="6">
    <source>
        <dbReference type="PROSITE" id="PS50931"/>
    </source>
</evidence>
<sequence length="287" mass="30263">MELRQIECFLACREHGSFTAAARSLNMVQSAVSASVAKLERELGARLFDRTPRALLLTEAGAAVVEPALGMLRARRAIGDGVAAARGEVRGEVVLGNLLDIHLIDLAGVLAGLHRRYPAVTVRMRQSAAGAAGNLAGLRDGSLDLALLVGVPAELPGITRYPLAEESVVLCTAPGHPLAGRPFRPEELDGERFIDFPPGWGTRTVADAVLPLRRPVIEVAEQAFALELAAKGFGVVLVPRSVAAVAPGIRYGERTGAPIPWHLTVGHAAGRTPTNAARTVLTALLNR</sequence>
<evidence type="ECO:0000313" key="8">
    <source>
        <dbReference type="Proteomes" id="UP001595696"/>
    </source>
</evidence>
<evidence type="ECO:0000256" key="1">
    <source>
        <dbReference type="ARBA" id="ARBA00009437"/>
    </source>
</evidence>
<keyword evidence="3" id="KW-0238">DNA-binding</keyword>
<dbReference type="Gene3D" id="3.40.190.290">
    <property type="match status" value="1"/>
</dbReference>
<comment type="similarity">
    <text evidence="1">Belongs to the LysR transcriptional regulatory family.</text>
</comment>
<dbReference type="InterPro" id="IPR036390">
    <property type="entry name" value="WH_DNA-bd_sf"/>
</dbReference>
<dbReference type="RefSeq" id="WP_378611801.1">
    <property type="nucleotide sequence ID" value="NZ_JBHSAX010000007.1"/>
</dbReference>
<keyword evidence="4" id="KW-0010">Activator</keyword>
<evidence type="ECO:0000256" key="2">
    <source>
        <dbReference type="ARBA" id="ARBA00023015"/>
    </source>
</evidence>
<dbReference type="Pfam" id="PF03466">
    <property type="entry name" value="LysR_substrate"/>
    <property type="match status" value="1"/>
</dbReference>
<keyword evidence="8" id="KW-1185">Reference proteome</keyword>
<dbReference type="InterPro" id="IPR000847">
    <property type="entry name" value="LysR_HTH_N"/>
</dbReference>
<comment type="caution">
    <text evidence="7">The sequence shown here is derived from an EMBL/GenBank/DDBJ whole genome shotgun (WGS) entry which is preliminary data.</text>
</comment>
<gene>
    <name evidence="7" type="ORF">ACFO0B_08630</name>
</gene>
<proteinExistence type="inferred from homology"/>
<keyword evidence="5" id="KW-0804">Transcription</keyword>
<keyword evidence="2" id="KW-0805">Transcription regulation</keyword>
<evidence type="ECO:0000256" key="5">
    <source>
        <dbReference type="ARBA" id="ARBA00023163"/>
    </source>
</evidence>
<dbReference type="PRINTS" id="PR00039">
    <property type="entry name" value="HTHLYSR"/>
</dbReference>
<evidence type="ECO:0000313" key="7">
    <source>
        <dbReference type="EMBL" id="MFC3962052.1"/>
    </source>
</evidence>
<dbReference type="EMBL" id="JBHSAX010000007">
    <property type="protein sequence ID" value="MFC3962052.1"/>
    <property type="molecule type" value="Genomic_DNA"/>
</dbReference>
<evidence type="ECO:0000256" key="4">
    <source>
        <dbReference type="ARBA" id="ARBA00023159"/>
    </source>
</evidence>
<dbReference type="PANTHER" id="PTHR30346:SF29">
    <property type="entry name" value="LYSR SUBSTRATE-BINDING"/>
    <property type="match status" value="1"/>
</dbReference>
<dbReference type="SUPFAM" id="SSF46785">
    <property type="entry name" value="Winged helix' DNA-binding domain"/>
    <property type="match status" value="1"/>
</dbReference>
<accession>A0ABV8DPS9</accession>
<feature type="domain" description="HTH lysR-type" evidence="6">
    <location>
        <begin position="1"/>
        <end position="58"/>
    </location>
</feature>
<protein>
    <submittedName>
        <fullName evidence="7">LysR family transcriptional regulator</fullName>
    </submittedName>
</protein>
<dbReference type="Proteomes" id="UP001595696">
    <property type="component" value="Unassembled WGS sequence"/>
</dbReference>